<gene>
    <name evidence="16" type="ORF">SAMN06295987_11714</name>
</gene>
<evidence type="ECO:0000256" key="6">
    <source>
        <dbReference type="ARBA" id="ARBA00023004"/>
    </source>
</evidence>
<dbReference type="GO" id="GO:0009279">
    <property type="term" value="C:cell outer membrane"/>
    <property type="evidence" value="ECO:0007669"/>
    <property type="project" value="UniProtKB-SubCell"/>
</dbReference>
<dbReference type="EMBL" id="FVZE01000017">
    <property type="protein sequence ID" value="SLK12021.1"/>
    <property type="molecule type" value="Genomic_DNA"/>
</dbReference>
<dbReference type="InterPro" id="IPR036942">
    <property type="entry name" value="Beta-barrel_TonB_sf"/>
</dbReference>
<evidence type="ECO:0000256" key="10">
    <source>
        <dbReference type="ARBA" id="ARBA00023237"/>
    </source>
</evidence>
<dbReference type="CDD" id="cd01347">
    <property type="entry name" value="ligand_gated_channel"/>
    <property type="match status" value="1"/>
</dbReference>
<evidence type="ECO:0000256" key="11">
    <source>
        <dbReference type="PROSITE-ProRule" id="PRU01360"/>
    </source>
</evidence>
<evidence type="ECO:0000259" key="14">
    <source>
        <dbReference type="Pfam" id="PF00593"/>
    </source>
</evidence>
<dbReference type="RefSeq" id="WP_176168168.1">
    <property type="nucleotide sequence ID" value="NZ_FVZE01000017.1"/>
</dbReference>
<proteinExistence type="inferred from homology"/>
<keyword evidence="6" id="KW-0408">Iron</keyword>
<keyword evidence="16" id="KW-0675">Receptor</keyword>
<dbReference type="AlphaFoldDB" id="A0A1U6IVK7"/>
<dbReference type="Gene3D" id="2.40.170.20">
    <property type="entry name" value="TonB-dependent receptor, beta-barrel domain"/>
    <property type="match status" value="1"/>
</dbReference>
<dbReference type="InterPro" id="IPR039426">
    <property type="entry name" value="TonB-dep_rcpt-like"/>
</dbReference>
<comment type="subcellular location">
    <subcellularLocation>
        <location evidence="1 11">Cell outer membrane</location>
        <topology evidence="1 11">Multi-pass membrane protein</topology>
    </subcellularLocation>
</comment>
<evidence type="ECO:0000313" key="17">
    <source>
        <dbReference type="Proteomes" id="UP000190989"/>
    </source>
</evidence>
<dbReference type="GO" id="GO:0006826">
    <property type="term" value="P:iron ion transport"/>
    <property type="evidence" value="ECO:0007669"/>
    <property type="project" value="UniProtKB-KW"/>
</dbReference>
<evidence type="ECO:0000256" key="7">
    <source>
        <dbReference type="ARBA" id="ARBA00023065"/>
    </source>
</evidence>
<name>A0A1U6IVK7_9SPHN</name>
<dbReference type="PROSITE" id="PS52016">
    <property type="entry name" value="TONB_DEPENDENT_REC_3"/>
    <property type="match status" value="1"/>
</dbReference>
<dbReference type="PANTHER" id="PTHR32552:SF81">
    <property type="entry name" value="TONB-DEPENDENT OUTER MEMBRANE RECEPTOR"/>
    <property type="match status" value="1"/>
</dbReference>
<evidence type="ECO:0000256" key="4">
    <source>
        <dbReference type="ARBA" id="ARBA00022496"/>
    </source>
</evidence>
<evidence type="ECO:0000256" key="3">
    <source>
        <dbReference type="ARBA" id="ARBA00022452"/>
    </source>
</evidence>
<accession>A0A1U6IVK7</accession>
<keyword evidence="7" id="KW-0406">Ion transport</keyword>
<keyword evidence="10 11" id="KW-0998">Cell outer membrane</keyword>
<feature type="signal peptide" evidence="13">
    <location>
        <begin position="1"/>
        <end position="33"/>
    </location>
</feature>
<protein>
    <submittedName>
        <fullName evidence="16">Outer membrane receptor proteins, mostly Fe transport</fullName>
    </submittedName>
</protein>
<keyword evidence="2 11" id="KW-0813">Transport</keyword>
<evidence type="ECO:0000256" key="8">
    <source>
        <dbReference type="ARBA" id="ARBA00023077"/>
    </source>
</evidence>
<evidence type="ECO:0000313" key="16">
    <source>
        <dbReference type="EMBL" id="SLK12021.1"/>
    </source>
</evidence>
<keyword evidence="9 11" id="KW-0472">Membrane</keyword>
<sequence length="801" mass="87196">MSNLKMHKRAASRQIAKQAIVAALLSTSTIAHAQNATSGDAEATGEAEVGGEILVTATRQTQALSRVPISIVAKDQEALDKQGIRSMSDIARLTPGLTFGQTALYFGTGQSVISIRGVQSDSGIPTTGIYIDDTPIQTRTGISPSLTNPYPEVFDLDRVEVLRGPQGTLFGSGSVGGAVRFITPKPSLDSLSLYGRSEIAGTQHGAMSYEGGVGLGAPIVEGKLGFRASAWYRHDGGYVDRLDRYSKQLIDKDIDSKDSFSTRVALGWQATENLTLTPSVFYQNVKFDDSSRFELAQSDIAHANYRTSLSRIPENRKDRFVLPALKAELELDGMSLVSNTSYFKRKTSTRSDDVTLSLGIFGSYPGGDFPAGFENYQSGTNSSAKQRIFSQEVRLQNDNPGDRFNWVAGLFYMNGTTRETFGSVDPDLLDVVNFGQTEVFGDDPFPTMTDAFGTELYRDIYSVYQKVGHKDRQIAAFAQADFEIVPRLRLTAGLRYTDAKYDFSSFIAGPLYSTDGINDRISAHSKSLTPKFGVTFQADRNNMFYANAAKGVRGSGVASAVGAACAADAAAIGFDPNTPNIVDPDSIWSYEIGSKNRLAGGRLQLDISAYRVDWKNVQTLFTLPACQLYTTLNLGNAKIDGVDFALSAKPTDNLTLGVSASYINARYTTSVIGPEDSVIRKAGEPFPVVPWSLQLNGEYVLPIDRVDGYVRADFTYTSHDDTPLDVNSPLVDPDLPRAPATTMLNMRVGARFDDVDVSLFMNNVTNSHPVQSLTHDTVGNLWYRGSSFRPRTVGLTVTMHR</sequence>
<dbReference type="InterPro" id="IPR000531">
    <property type="entry name" value="Beta-barrel_TonB"/>
</dbReference>
<evidence type="ECO:0000256" key="12">
    <source>
        <dbReference type="RuleBase" id="RU003357"/>
    </source>
</evidence>
<dbReference type="Pfam" id="PF00593">
    <property type="entry name" value="TonB_dep_Rec_b-barrel"/>
    <property type="match status" value="1"/>
</dbReference>
<keyword evidence="5 11" id="KW-0812">Transmembrane</keyword>
<comment type="similarity">
    <text evidence="11 12">Belongs to the TonB-dependent receptor family.</text>
</comment>
<evidence type="ECO:0000259" key="15">
    <source>
        <dbReference type="Pfam" id="PF07715"/>
    </source>
</evidence>
<keyword evidence="13" id="KW-0732">Signal</keyword>
<feature type="chain" id="PRO_5012030026" evidence="13">
    <location>
        <begin position="34"/>
        <end position="801"/>
    </location>
</feature>
<dbReference type="STRING" id="428990.SAMN06295987_11714"/>
<organism evidence="16 17">
    <name type="scientific">Novosphingobium mathurense</name>
    <dbReference type="NCBI Taxonomy" id="428990"/>
    <lineage>
        <taxon>Bacteria</taxon>
        <taxon>Pseudomonadati</taxon>
        <taxon>Pseudomonadota</taxon>
        <taxon>Alphaproteobacteria</taxon>
        <taxon>Sphingomonadales</taxon>
        <taxon>Sphingomonadaceae</taxon>
        <taxon>Novosphingobium</taxon>
    </lineage>
</organism>
<feature type="domain" description="TonB-dependent receptor plug" evidence="15">
    <location>
        <begin position="65"/>
        <end position="178"/>
    </location>
</feature>
<evidence type="ECO:0000256" key="5">
    <source>
        <dbReference type="ARBA" id="ARBA00022692"/>
    </source>
</evidence>
<dbReference type="Proteomes" id="UP000190989">
    <property type="component" value="Unassembled WGS sequence"/>
</dbReference>
<keyword evidence="4" id="KW-0410">Iron transport</keyword>
<reference evidence="17" key="1">
    <citation type="submission" date="2017-02" db="EMBL/GenBank/DDBJ databases">
        <authorList>
            <person name="Varghese N."/>
            <person name="Submissions S."/>
        </authorList>
    </citation>
    <scope>NUCLEOTIDE SEQUENCE [LARGE SCALE GENOMIC DNA]</scope>
    <source>
        <strain evidence="17">SM117</strain>
    </source>
</reference>
<evidence type="ECO:0000256" key="2">
    <source>
        <dbReference type="ARBA" id="ARBA00022448"/>
    </source>
</evidence>
<evidence type="ECO:0000256" key="9">
    <source>
        <dbReference type="ARBA" id="ARBA00023136"/>
    </source>
</evidence>
<dbReference type="InterPro" id="IPR012910">
    <property type="entry name" value="Plug_dom"/>
</dbReference>
<keyword evidence="17" id="KW-1185">Reference proteome</keyword>
<dbReference type="SUPFAM" id="SSF56935">
    <property type="entry name" value="Porins"/>
    <property type="match status" value="1"/>
</dbReference>
<evidence type="ECO:0000256" key="1">
    <source>
        <dbReference type="ARBA" id="ARBA00004571"/>
    </source>
</evidence>
<keyword evidence="3 11" id="KW-1134">Transmembrane beta strand</keyword>
<evidence type="ECO:0000256" key="13">
    <source>
        <dbReference type="SAM" id="SignalP"/>
    </source>
</evidence>
<keyword evidence="8 12" id="KW-0798">TonB box</keyword>
<dbReference type="PANTHER" id="PTHR32552">
    <property type="entry name" value="FERRICHROME IRON RECEPTOR-RELATED"/>
    <property type="match status" value="1"/>
</dbReference>
<feature type="domain" description="TonB-dependent receptor-like beta-barrel" evidence="14">
    <location>
        <begin position="347"/>
        <end position="764"/>
    </location>
</feature>
<dbReference type="Pfam" id="PF07715">
    <property type="entry name" value="Plug"/>
    <property type="match status" value="1"/>
</dbReference>